<dbReference type="Pfam" id="PF13966">
    <property type="entry name" value="zf-RVT"/>
    <property type="match status" value="1"/>
</dbReference>
<proteinExistence type="predicted"/>
<comment type="caution">
    <text evidence="2">The sequence shown here is derived from an EMBL/GenBank/DDBJ whole genome shotgun (WGS) entry which is preliminary data.</text>
</comment>
<protein>
    <recommendedName>
        <fullName evidence="1">Reverse transcriptase zinc-binding domain-containing protein</fullName>
    </recommendedName>
</protein>
<organism evidence="2">
    <name type="scientific">Sesamum latifolium</name>
    <dbReference type="NCBI Taxonomy" id="2727402"/>
    <lineage>
        <taxon>Eukaryota</taxon>
        <taxon>Viridiplantae</taxon>
        <taxon>Streptophyta</taxon>
        <taxon>Embryophyta</taxon>
        <taxon>Tracheophyta</taxon>
        <taxon>Spermatophyta</taxon>
        <taxon>Magnoliopsida</taxon>
        <taxon>eudicotyledons</taxon>
        <taxon>Gunneridae</taxon>
        <taxon>Pentapetalae</taxon>
        <taxon>asterids</taxon>
        <taxon>lamiids</taxon>
        <taxon>Lamiales</taxon>
        <taxon>Pedaliaceae</taxon>
        <taxon>Sesamum</taxon>
    </lineage>
</organism>
<evidence type="ECO:0000259" key="1">
    <source>
        <dbReference type="Pfam" id="PF13966"/>
    </source>
</evidence>
<accession>A0AAW2WE64</accession>
<dbReference type="InterPro" id="IPR026960">
    <property type="entry name" value="RVT-Znf"/>
</dbReference>
<gene>
    <name evidence="2" type="ORF">Slati_2385100</name>
</gene>
<feature type="domain" description="Reverse transcriptase zinc-binding" evidence="1">
    <location>
        <begin position="97"/>
        <end position="187"/>
    </location>
</feature>
<sequence length="229" mass="25868">MEIGLGRSGSFGSTALSLFLVTLGFQGYKLSSLSVDQFLSPMIQKFFPLITPEHEWNVDLIKAEFCPMGADCILGISLRGREKQDELVWHFEKNGKFSVRSAYSVACSLRDNVACSWSGCSWNFIWRSKAPPKVVMYAWCCASNAPPTTNNLRRRGVLVNDGCGDCLFENDDALHVVLSCSFARLVWAILQLPWGSLVCKSFGIDEWFRQVYRELGRQDWDILLITCWA</sequence>
<dbReference type="EMBL" id="JACGWN010000008">
    <property type="protein sequence ID" value="KAL0439021.1"/>
    <property type="molecule type" value="Genomic_DNA"/>
</dbReference>
<evidence type="ECO:0000313" key="2">
    <source>
        <dbReference type="EMBL" id="KAL0439021.1"/>
    </source>
</evidence>
<name>A0AAW2WE64_9LAMI</name>
<dbReference type="AlphaFoldDB" id="A0AAW2WE64"/>
<reference evidence="2" key="2">
    <citation type="journal article" date="2024" name="Plant">
        <title>Genomic evolution and insights into agronomic trait innovations of Sesamum species.</title>
        <authorList>
            <person name="Miao H."/>
            <person name="Wang L."/>
            <person name="Qu L."/>
            <person name="Liu H."/>
            <person name="Sun Y."/>
            <person name="Le M."/>
            <person name="Wang Q."/>
            <person name="Wei S."/>
            <person name="Zheng Y."/>
            <person name="Lin W."/>
            <person name="Duan Y."/>
            <person name="Cao H."/>
            <person name="Xiong S."/>
            <person name="Wang X."/>
            <person name="Wei L."/>
            <person name="Li C."/>
            <person name="Ma Q."/>
            <person name="Ju M."/>
            <person name="Zhao R."/>
            <person name="Li G."/>
            <person name="Mu C."/>
            <person name="Tian Q."/>
            <person name="Mei H."/>
            <person name="Zhang T."/>
            <person name="Gao T."/>
            <person name="Zhang H."/>
        </authorList>
    </citation>
    <scope>NUCLEOTIDE SEQUENCE</scope>
    <source>
        <strain evidence="2">KEN1</strain>
    </source>
</reference>
<reference evidence="2" key="1">
    <citation type="submission" date="2020-06" db="EMBL/GenBank/DDBJ databases">
        <authorList>
            <person name="Li T."/>
            <person name="Hu X."/>
            <person name="Zhang T."/>
            <person name="Song X."/>
            <person name="Zhang H."/>
            <person name="Dai N."/>
            <person name="Sheng W."/>
            <person name="Hou X."/>
            <person name="Wei L."/>
        </authorList>
    </citation>
    <scope>NUCLEOTIDE SEQUENCE</scope>
    <source>
        <strain evidence="2">KEN1</strain>
        <tissue evidence="2">Leaf</tissue>
    </source>
</reference>